<evidence type="ECO:0000313" key="4">
    <source>
        <dbReference type="Proteomes" id="UP000799536"/>
    </source>
</evidence>
<proteinExistence type="predicted"/>
<dbReference type="InterPro" id="IPR051609">
    <property type="entry name" value="NmrA/Isoflavone_reductase-like"/>
</dbReference>
<dbReference type="OrthoDB" id="419598at2759"/>
<dbReference type="SUPFAM" id="SSF51735">
    <property type="entry name" value="NAD(P)-binding Rossmann-fold domains"/>
    <property type="match status" value="1"/>
</dbReference>
<keyword evidence="4" id="KW-1185">Reference proteome</keyword>
<dbReference type="PANTHER" id="PTHR47706:SF11">
    <property type="entry name" value="ISOFLAVONE REDUCTASE FAMILY PROTEIN (AFU_ORTHOLOGUE AFUA_1G12510)"/>
    <property type="match status" value="1"/>
</dbReference>
<protein>
    <recommendedName>
        <fullName evidence="5">NAD(P)-binding domain-containing protein</fullName>
    </recommendedName>
</protein>
<keyword evidence="1" id="KW-0521">NADP</keyword>
<organism evidence="3 4">
    <name type="scientific">Delitschia confertaspora ATCC 74209</name>
    <dbReference type="NCBI Taxonomy" id="1513339"/>
    <lineage>
        <taxon>Eukaryota</taxon>
        <taxon>Fungi</taxon>
        <taxon>Dikarya</taxon>
        <taxon>Ascomycota</taxon>
        <taxon>Pezizomycotina</taxon>
        <taxon>Dothideomycetes</taxon>
        <taxon>Pleosporomycetidae</taxon>
        <taxon>Pleosporales</taxon>
        <taxon>Delitschiaceae</taxon>
        <taxon>Delitschia</taxon>
    </lineage>
</organism>
<comment type="caution">
    <text evidence="3">The sequence shown here is derived from an EMBL/GenBank/DDBJ whole genome shotgun (WGS) entry which is preliminary data.</text>
</comment>
<reference evidence="3" key="1">
    <citation type="journal article" date="2020" name="Stud. Mycol.">
        <title>101 Dothideomycetes genomes: a test case for predicting lifestyles and emergence of pathogens.</title>
        <authorList>
            <person name="Haridas S."/>
            <person name="Albert R."/>
            <person name="Binder M."/>
            <person name="Bloem J."/>
            <person name="Labutti K."/>
            <person name="Salamov A."/>
            <person name="Andreopoulos B."/>
            <person name="Baker S."/>
            <person name="Barry K."/>
            <person name="Bills G."/>
            <person name="Bluhm B."/>
            <person name="Cannon C."/>
            <person name="Castanera R."/>
            <person name="Culley D."/>
            <person name="Daum C."/>
            <person name="Ezra D."/>
            <person name="Gonzalez J."/>
            <person name="Henrissat B."/>
            <person name="Kuo A."/>
            <person name="Liang C."/>
            <person name="Lipzen A."/>
            <person name="Lutzoni F."/>
            <person name="Magnuson J."/>
            <person name="Mondo S."/>
            <person name="Nolan M."/>
            <person name="Ohm R."/>
            <person name="Pangilinan J."/>
            <person name="Park H.-J."/>
            <person name="Ramirez L."/>
            <person name="Alfaro M."/>
            <person name="Sun H."/>
            <person name="Tritt A."/>
            <person name="Yoshinaga Y."/>
            <person name="Zwiers L.-H."/>
            <person name="Turgeon B."/>
            <person name="Goodwin S."/>
            <person name="Spatafora J."/>
            <person name="Crous P."/>
            <person name="Grigoriev I."/>
        </authorList>
    </citation>
    <scope>NUCLEOTIDE SEQUENCE</scope>
    <source>
        <strain evidence="3">ATCC 74209</strain>
    </source>
</reference>
<evidence type="ECO:0000256" key="2">
    <source>
        <dbReference type="ARBA" id="ARBA00023002"/>
    </source>
</evidence>
<dbReference type="EMBL" id="ML994109">
    <property type="protein sequence ID" value="KAF2198907.1"/>
    <property type="molecule type" value="Genomic_DNA"/>
</dbReference>
<dbReference type="Proteomes" id="UP000799536">
    <property type="component" value="Unassembled WGS sequence"/>
</dbReference>
<evidence type="ECO:0000256" key="1">
    <source>
        <dbReference type="ARBA" id="ARBA00022857"/>
    </source>
</evidence>
<dbReference type="AlphaFoldDB" id="A0A9P4MQF6"/>
<gene>
    <name evidence="3" type="ORF">GQ43DRAFT_450656</name>
</gene>
<dbReference type="GO" id="GO:0016491">
    <property type="term" value="F:oxidoreductase activity"/>
    <property type="evidence" value="ECO:0007669"/>
    <property type="project" value="UniProtKB-KW"/>
</dbReference>
<sequence length="282" mass="31925">MFSATGAIGPYILAPLIKVKYSFTTVPIPTSGGTLKGRRGEVTLGDVNDKDVVEAYKGCDTIISALGRNALSQARPPPRRSLLCHPNLLYLQIGDRHRTCPFSATEKTEKPHQAKLTVRKFIRDNIRRLNIAYLVTEPYLDAKAEKVVLINSKDGTVSFITIADMGTLLVAAQHHPSETSLRVLKVNPFMAKSRTVHAEFEKQTGSEWNVEYTRLAKLKEGEKQEWEKRNSVAIVFTLRMIWTKGGTLYEKRDNGLIGIQNWKFWKARFRKQSRLRKAWAAL</sequence>
<accession>A0A9P4MQF6</accession>
<evidence type="ECO:0008006" key="5">
    <source>
        <dbReference type="Google" id="ProtNLM"/>
    </source>
</evidence>
<name>A0A9P4MQF6_9PLEO</name>
<dbReference type="Gene3D" id="3.40.50.720">
    <property type="entry name" value="NAD(P)-binding Rossmann-like Domain"/>
    <property type="match status" value="1"/>
</dbReference>
<keyword evidence="2" id="KW-0560">Oxidoreductase</keyword>
<evidence type="ECO:0000313" key="3">
    <source>
        <dbReference type="EMBL" id="KAF2198907.1"/>
    </source>
</evidence>
<dbReference type="InterPro" id="IPR036291">
    <property type="entry name" value="NAD(P)-bd_dom_sf"/>
</dbReference>
<dbReference type="PANTHER" id="PTHR47706">
    <property type="entry name" value="NMRA-LIKE FAMILY PROTEIN"/>
    <property type="match status" value="1"/>
</dbReference>